<reference evidence="12 13" key="1">
    <citation type="submission" date="2020-05" db="EMBL/GenBank/DDBJ databases">
        <title>Whole genome shotgun sequence of Streptomyces microflavus NBRC 13062.</title>
        <authorList>
            <person name="Komaki H."/>
            <person name="Tamura T."/>
        </authorList>
    </citation>
    <scope>NUCLEOTIDE SEQUENCE [LARGE SCALE GENOMIC DNA]</scope>
    <source>
        <strain evidence="12 13">NBRC 13062</strain>
    </source>
</reference>
<evidence type="ECO:0000313" key="12">
    <source>
        <dbReference type="EMBL" id="GFN05664.1"/>
    </source>
</evidence>
<dbReference type="PANTHER" id="PTHR28259:SF1">
    <property type="entry name" value="FLUORIDE EXPORT PROTEIN 1-RELATED"/>
    <property type="match status" value="1"/>
</dbReference>
<keyword evidence="10" id="KW-0406">Ion transport</keyword>
<dbReference type="GO" id="GO:0062054">
    <property type="term" value="F:fluoride channel activity"/>
    <property type="evidence" value="ECO:0007669"/>
    <property type="project" value="UniProtKB-UniRule"/>
</dbReference>
<feature type="binding site" evidence="10">
    <location>
        <position position="82"/>
    </location>
    <ligand>
        <name>Na(+)</name>
        <dbReference type="ChEBI" id="CHEBI:29101"/>
        <note>structural</note>
    </ligand>
</feature>
<keyword evidence="2 10" id="KW-1003">Cell membrane</keyword>
<accession>A0A7J0CUP5</accession>
<name>A0A7J0CUP5_STRMI</name>
<evidence type="ECO:0000313" key="13">
    <source>
        <dbReference type="Proteomes" id="UP000498740"/>
    </source>
</evidence>
<comment type="activity regulation">
    <text evidence="10">Na(+) is not transported, but it plays an essential structural role and its presence is essential for fluoride channel function.</text>
</comment>
<evidence type="ECO:0000256" key="3">
    <source>
        <dbReference type="ARBA" id="ARBA00022692"/>
    </source>
</evidence>
<dbReference type="Pfam" id="PF02537">
    <property type="entry name" value="CRCB"/>
    <property type="match status" value="1"/>
</dbReference>
<evidence type="ECO:0000256" key="5">
    <source>
        <dbReference type="ARBA" id="ARBA00023136"/>
    </source>
</evidence>
<evidence type="ECO:0000256" key="6">
    <source>
        <dbReference type="ARBA" id="ARBA00023303"/>
    </source>
</evidence>
<proteinExistence type="inferred from homology"/>
<dbReference type="EMBL" id="BLWD01000001">
    <property type="protein sequence ID" value="GFN05664.1"/>
    <property type="molecule type" value="Genomic_DNA"/>
</dbReference>
<feature type="compositionally biased region" description="Low complexity" evidence="11">
    <location>
        <begin position="315"/>
        <end position="324"/>
    </location>
</feature>
<feature type="compositionally biased region" description="Basic and acidic residues" evidence="11">
    <location>
        <begin position="231"/>
        <end position="243"/>
    </location>
</feature>
<feature type="transmembrane region" description="Helical" evidence="10">
    <location>
        <begin position="12"/>
        <end position="29"/>
    </location>
</feature>
<dbReference type="PANTHER" id="PTHR28259">
    <property type="entry name" value="FLUORIDE EXPORT PROTEIN 1-RELATED"/>
    <property type="match status" value="1"/>
</dbReference>
<evidence type="ECO:0000256" key="4">
    <source>
        <dbReference type="ARBA" id="ARBA00022989"/>
    </source>
</evidence>
<protein>
    <recommendedName>
        <fullName evidence="10">Fluoride-specific ion channel FluC</fullName>
    </recommendedName>
</protein>
<feature type="transmembrane region" description="Helical" evidence="10">
    <location>
        <begin position="72"/>
        <end position="92"/>
    </location>
</feature>
<comment type="caution">
    <text evidence="12">The sequence shown here is derived from an EMBL/GenBank/DDBJ whole genome shotgun (WGS) entry which is preliminary data.</text>
</comment>
<feature type="transmembrane region" description="Helical" evidence="10">
    <location>
        <begin position="104"/>
        <end position="123"/>
    </location>
</feature>
<gene>
    <name evidence="10" type="primary">fluC</name>
    <name evidence="10" type="synonym">crcB</name>
    <name evidence="12" type="ORF">Smic_42200</name>
</gene>
<comment type="subcellular location">
    <subcellularLocation>
        <location evidence="1 10">Cell membrane</location>
        <topology evidence="1 10">Multi-pass membrane protein</topology>
    </subcellularLocation>
</comment>
<keyword evidence="10" id="KW-0915">Sodium</keyword>
<evidence type="ECO:0000256" key="7">
    <source>
        <dbReference type="ARBA" id="ARBA00035120"/>
    </source>
</evidence>
<evidence type="ECO:0000256" key="10">
    <source>
        <dbReference type="HAMAP-Rule" id="MF_00454"/>
    </source>
</evidence>
<comment type="similarity">
    <text evidence="7 10">Belongs to the fluoride channel Fluc/FEX (TC 1.A.43) family.</text>
</comment>
<dbReference type="Proteomes" id="UP000498740">
    <property type="component" value="Unassembled WGS sequence"/>
</dbReference>
<sequence length="379" mass="39116">MTYVTGACGVNWLLVVIGGAVGAPLRYLTDRAVQAHQGPGVAYVFPWGTFTANAAGSLLLGILTGAAVSSPVHALLATGLCGALTTYSTFSYETLRLAETGRGFLAAANVVASLLTGLGAVFLGRSWRAGSGVGRVRGGGRRFGRVSGGVRGVGHGTTPPRTACSVRKAPYGSFRSPPRPPRPGGATRAPLVRPCPLGSRHRADDRRVHRLYERRRRRRQAGALALLRPEGPGRRAERGDGLRIRRGRARGRRRPPPLGLRPEEPGGQAEPGGVRRCAVGHTEGPAPRTRRPAALAPRPSAGPDAVDAGAGGAAAGRAGTADSAAHPDPGPDPEPEPTEPSEPPPSASPAAQLRTQAMGGAEEGRPLRTPEASPQVGPV</sequence>
<evidence type="ECO:0000256" key="8">
    <source>
        <dbReference type="ARBA" id="ARBA00035585"/>
    </source>
</evidence>
<keyword evidence="6 10" id="KW-0407">Ion channel</keyword>
<keyword evidence="4 10" id="KW-1133">Transmembrane helix</keyword>
<keyword evidence="10" id="KW-0479">Metal-binding</keyword>
<evidence type="ECO:0000256" key="9">
    <source>
        <dbReference type="ARBA" id="ARBA00049940"/>
    </source>
</evidence>
<feature type="compositionally biased region" description="Basic and acidic residues" evidence="11">
    <location>
        <begin position="201"/>
        <end position="211"/>
    </location>
</feature>
<keyword evidence="10" id="KW-0813">Transport</keyword>
<dbReference type="InterPro" id="IPR003691">
    <property type="entry name" value="FluC"/>
</dbReference>
<dbReference type="AlphaFoldDB" id="A0A7J0CUP5"/>
<feature type="region of interest" description="Disordered" evidence="11">
    <location>
        <begin position="147"/>
        <end position="379"/>
    </location>
</feature>
<dbReference type="GO" id="GO:0005886">
    <property type="term" value="C:plasma membrane"/>
    <property type="evidence" value="ECO:0007669"/>
    <property type="project" value="UniProtKB-SubCell"/>
</dbReference>
<feature type="compositionally biased region" description="Basic residues" evidence="11">
    <location>
        <begin position="244"/>
        <end position="255"/>
    </location>
</feature>
<feature type="transmembrane region" description="Helical" evidence="10">
    <location>
        <begin position="41"/>
        <end position="66"/>
    </location>
</feature>
<feature type="binding site" evidence="10">
    <location>
        <position position="85"/>
    </location>
    <ligand>
        <name>Na(+)</name>
        <dbReference type="ChEBI" id="CHEBI:29101"/>
        <note>structural</note>
    </ligand>
</feature>
<evidence type="ECO:0000256" key="11">
    <source>
        <dbReference type="SAM" id="MobiDB-lite"/>
    </source>
</evidence>
<organism evidence="12 13">
    <name type="scientific">Streptomyces microflavus</name>
    <name type="common">Streptomyces lipmanii</name>
    <dbReference type="NCBI Taxonomy" id="1919"/>
    <lineage>
        <taxon>Bacteria</taxon>
        <taxon>Bacillati</taxon>
        <taxon>Actinomycetota</taxon>
        <taxon>Actinomycetes</taxon>
        <taxon>Kitasatosporales</taxon>
        <taxon>Streptomycetaceae</taxon>
        <taxon>Streptomyces</taxon>
    </lineage>
</organism>
<feature type="compositionally biased region" description="Low complexity" evidence="11">
    <location>
        <begin position="292"/>
        <end position="308"/>
    </location>
</feature>
<keyword evidence="5 10" id="KW-0472">Membrane</keyword>
<comment type="function">
    <text evidence="9 10">Fluoride-specific ion channel. Important for reducing fluoride concentration in the cell, thus reducing its toxicity.</text>
</comment>
<comment type="catalytic activity">
    <reaction evidence="8">
        <text>fluoride(in) = fluoride(out)</text>
        <dbReference type="Rhea" id="RHEA:76159"/>
        <dbReference type="ChEBI" id="CHEBI:17051"/>
    </reaction>
    <physiologicalReaction direction="left-to-right" evidence="8">
        <dbReference type="Rhea" id="RHEA:76160"/>
    </physiologicalReaction>
</comment>
<feature type="compositionally biased region" description="Low complexity" evidence="11">
    <location>
        <begin position="221"/>
        <end position="230"/>
    </location>
</feature>
<keyword evidence="3 10" id="KW-0812">Transmembrane</keyword>
<dbReference type="GO" id="GO:0140114">
    <property type="term" value="P:cellular detoxification of fluoride"/>
    <property type="evidence" value="ECO:0007669"/>
    <property type="project" value="UniProtKB-UniRule"/>
</dbReference>
<evidence type="ECO:0000256" key="2">
    <source>
        <dbReference type="ARBA" id="ARBA00022475"/>
    </source>
</evidence>
<dbReference type="HAMAP" id="MF_00454">
    <property type="entry name" value="FluC"/>
    <property type="match status" value="1"/>
</dbReference>
<evidence type="ECO:0000256" key="1">
    <source>
        <dbReference type="ARBA" id="ARBA00004651"/>
    </source>
</evidence>
<dbReference type="GO" id="GO:0046872">
    <property type="term" value="F:metal ion binding"/>
    <property type="evidence" value="ECO:0007669"/>
    <property type="project" value="UniProtKB-KW"/>
</dbReference>